<comment type="caution">
    <text evidence="3">The sequence shown here is derived from an EMBL/GenBank/DDBJ whole genome shotgun (WGS) entry which is preliminary data.</text>
</comment>
<keyword evidence="1" id="KW-1133">Transmembrane helix</keyword>
<feature type="transmembrane region" description="Helical" evidence="1">
    <location>
        <begin position="171"/>
        <end position="191"/>
    </location>
</feature>
<evidence type="ECO:0000313" key="4">
    <source>
        <dbReference type="Proteomes" id="UP001213000"/>
    </source>
</evidence>
<sequence>MQAFNLISWICISSVALLAGAAPATTTVIVYGVPPPQADSGLDLGAELPNSVSRIGVGPNGETTYAAVGVVTQGILLGSNTASVIPTTTTLTATFVEDSKGVTQVEMTTVASQTLIASLGCNFEGTTRADCVAAAALGTSTVVATTYTATPVPIQTLTVESSGIRSLGNGGLLGISSVTVAGLVTGALMVLGL</sequence>
<accession>A0AAD5VWI7</accession>
<feature type="chain" id="PRO_5042094660" evidence="2">
    <location>
        <begin position="22"/>
        <end position="193"/>
    </location>
</feature>
<organism evidence="3 4">
    <name type="scientific">Leucocoprinus birnbaumii</name>
    <dbReference type="NCBI Taxonomy" id="56174"/>
    <lineage>
        <taxon>Eukaryota</taxon>
        <taxon>Fungi</taxon>
        <taxon>Dikarya</taxon>
        <taxon>Basidiomycota</taxon>
        <taxon>Agaricomycotina</taxon>
        <taxon>Agaricomycetes</taxon>
        <taxon>Agaricomycetidae</taxon>
        <taxon>Agaricales</taxon>
        <taxon>Agaricineae</taxon>
        <taxon>Agaricaceae</taxon>
        <taxon>Leucocoprinus</taxon>
    </lineage>
</organism>
<keyword evidence="1" id="KW-0472">Membrane</keyword>
<protein>
    <submittedName>
        <fullName evidence="3">Uncharacterized protein</fullName>
    </submittedName>
</protein>
<name>A0AAD5VWI7_9AGAR</name>
<dbReference type="EMBL" id="JANIEX010000167">
    <property type="protein sequence ID" value="KAJ3571870.1"/>
    <property type="molecule type" value="Genomic_DNA"/>
</dbReference>
<reference evidence="3" key="1">
    <citation type="submission" date="2022-07" db="EMBL/GenBank/DDBJ databases">
        <title>Genome Sequence of Leucocoprinus birnbaumii.</title>
        <authorList>
            <person name="Buettner E."/>
        </authorList>
    </citation>
    <scope>NUCLEOTIDE SEQUENCE</scope>
    <source>
        <strain evidence="3">VT141</strain>
    </source>
</reference>
<proteinExistence type="predicted"/>
<gene>
    <name evidence="3" type="ORF">NP233_g3467</name>
</gene>
<keyword evidence="4" id="KW-1185">Reference proteome</keyword>
<dbReference type="Proteomes" id="UP001213000">
    <property type="component" value="Unassembled WGS sequence"/>
</dbReference>
<evidence type="ECO:0000256" key="2">
    <source>
        <dbReference type="SAM" id="SignalP"/>
    </source>
</evidence>
<keyword evidence="1" id="KW-0812">Transmembrane</keyword>
<evidence type="ECO:0000313" key="3">
    <source>
        <dbReference type="EMBL" id="KAJ3571870.1"/>
    </source>
</evidence>
<dbReference type="AlphaFoldDB" id="A0AAD5VWI7"/>
<keyword evidence="2" id="KW-0732">Signal</keyword>
<evidence type="ECO:0000256" key="1">
    <source>
        <dbReference type="SAM" id="Phobius"/>
    </source>
</evidence>
<feature type="signal peptide" evidence="2">
    <location>
        <begin position="1"/>
        <end position="21"/>
    </location>
</feature>